<comment type="similarity">
    <text evidence="2 6">Belongs to the thiolase-like superfamily. Thiolase family.</text>
</comment>
<keyword evidence="10" id="KW-1185">Reference proteome</keyword>
<dbReference type="InterPro" id="IPR002155">
    <property type="entry name" value="Thiolase"/>
</dbReference>
<dbReference type="Pfam" id="PF02803">
    <property type="entry name" value="Thiolase_C"/>
    <property type="match status" value="1"/>
</dbReference>
<dbReference type="Pfam" id="PF00108">
    <property type="entry name" value="Thiolase_N"/>
    <property type="match status" value="1"/>
</dbReference>
<organism evidence="9 10">
    <name type="scientific">Boletus reticuloceps</name>
    <dbReference type="NCBI Taxonomy" id="495285"/>
    <lineage>
        <taxon>Eukaryota</taxon>
        <taxon>Fungi</taxon>
        <taxon>Dikarya</taxon>
        <taxon>Basidiomycota</taxon>
        <taxon>Agaricomycotina</taxon>
        <taxon>Agaricomycetes</taxon>
        <taxon>Agaricomycetidae</taxon>
        <taxon>Boletales</taxon>
        <taxon>Boletineae</taxon>
        <taxon>Boletaceae</taxon>
        <taxon>Boletoideae</taxon>
        <taxon>Boletus</taxon>
    </lineage>
</organism>
<evidence type="ECO:0000256" key="4">
    <source>
        <dbReference type="ARBA" id="ARBA00023315"/>
    </source>
</evidence>
<comment type="catalytic activity">
    <reaction evidence="5">
        <text>an acyl-CoA + acetyl-CoA = a 3-oxoacyl-CoA + CoA</text>
        <dbReference type="Rhea" id="RHEA:21564"/>
        <dbReference type="ChEBI" id="CHEBI:57287"/>
        <dbReference type="ChEBI" id="CHEBI:57288"/>
        <dbReference type="ChEBI" id="CHEBI:58342"/>
        <dbReference type="ChEBI" id="CHEBI:90726"/>
        <dbReference type="EC" id="2.3.1.16"/>
    </reaction>
</comment>
<feature type="domain" description="Thiolase C-terminal" evidence="8">
    <location>
        <begin position="179"/>
        <end position="255"/>
    </location>
</feature>
<name>A0A8I2YY80_9AGAM</name>
<dbReference type="PANTHER" id="PTHR43853">
    <property type="entry name" value="3-KETOACYL-COA THIOLASE, PEROXISOMAL"/>
    <property type="match status" value="1"/>
</dbReference>
<reference evidence="9" key="1">
    <citation type="submission" date="2021-03" db="EMBL/GenBank/DDBJ databases">
        <title>Evolutionary innovations through gain and loss of genes in the ectomycorrhizal Boletales.</title>
        <authorList>
            <person name="Wu G."/>
            <person name="Miyauchi S."/>
            <person name="Morin E."/>
            <person name="Yang Z.-L."/>
            <person name="Xu J."/>
            <person name="Martin F.M."/>
        </authorList>
    </citation>
    <scope>NUCLEOTIDE SEQUENCE</scope>
    <source>
        <strain evidence="9">BR01</strain>
    </source>
</reference>
<dbReference type="GO" id="GO:0005777">
    <property type="term" value="C:peroxisome"/>
    <property type="evidence" value="ECO:0007669"/>
    <property type="project" value="TreeGrafter"/>
</dbReference>
<evidence type="ECO:0000256" key="1">
    <source>
        <dbReference type="ARBA" id="ARBA00004872"/>
    </source>
</evidence>
<dbReference type="AlphaFoldDB" id="A0A8I2YY80"/>
<keyword evidence="4 6" id="KW-0012">Acyltransferase</keyword>
<feature type="domain" description="Thiolase N-terminal" evidence="7">
    <location>
        <begin position="53"/>
        <end position="170"/>
    </location>
</feature>
<sequence length="262" mass="28481">MSQKYVGLPPHPPPCRVLSLTVIPFSDDSPDKGAPPQSESISANATAKDCLFPMGWTSENVAQDYNISRDVMDTFAAQSFQRAEHADKFGYFTKEIVPFTVSVNDKDPATGTTSRRRVTVTKDDGIRYGTTKESLLKIRSAFPQWGYGRTTGGNASQITDGAAAVLLMTRRNGRGTRIDYSRETCVPPRVMGIGPVYAIPMVLKNAGLDVSDVDLFEINEAFASQYVYCVQKLGLDPDKVNVNGGAIAFGHPLDKSLFSLAS</sequence>
<proteinExistence type="inferred from homology"/>
<dbReference type="GO" id="GO:0010124">
    <property type="term" value="P:phenylacetate catabolic process"/>
    <property type="evidence" value="ECO:0007669"/>
    <property type="project" value="TreeGrafter"/>
</dbReference>
<evidence type="ECO:0000256" key="2">
    <source>
        <dbReference type="ARBA" id="ARBA00010982"/>
    </source>
</evidence>
<comment type="caution">
    <text evidence="9">The sequence shown here is derived from an EMBL/GenBank/DDBJ whole genome shotgun (WGS) entry which is preliminary data.</text>
</comment>
<dbReference type="Gene3D" id="3.40.47.10">
    <property type="match status" value="2"/>
</dbReference>
<dbReference type="EMBL" id="JAGFBS010000004">
    <property type="protein sequence ID" value="KAG6379917.1"/>
    <property type="molecule type" value="Genomic_DNA"/>
</dbReference>
<evidence type="ECO:0000256" key="6">
    <source>
        <dbReference type="RuleBase" id="RU003557"/>
    </source>
</evidence>
<dbReference type="InterPro" id="IPR016039">
    <property type="entry name" value="Thiolase-like"/>
</dbReference>
<dbReference type="OrthoDB" id="5404651at2759"/>
<evidence type="ECO:0000259" key="8">
    <source>
        <dbReference type="Pfam" id="PF02803"/>
    </source>
</evidence>
<gene>
    <name evidence="9" type="ORF">JVT61DRAFT_10483</name>
</gene>
<dbReference type="GO" id="GO:0003988">
    <property type="term" value="F:acetyl-CoA C-acyltransferase activity"/>
    <property type="evidence" value="ECO:0007669"/>
    <property type="project" value="UniProtKB-EC"/>
</dbReference>
<evidence type="ECO:0000259" key="7">
    <source>
        <dbReference type="Pfam" id="PF00108"/>
    </source>
</evidence>
<dbReference type="GO" id="GO:0006635">
    <property type="term" value="P:fatty acid beta-oxidation"/>
    <property type="evidence" value="ECO:0007669"/>
    <property type="project" value="TreeGrafter"/>
</dbReference>
<dbReference type="SUPFAM" id="SSF53901">
    <property type="entry name" value="Thiolase-like"/>
    <property type="match status" value="2"/>
</dbReference>
<dbReference type="CDD" id="cd00751">
    <property type="entry name" value="thiolase"/>
    <property type="match status" value="1"/>
</dbReference>
<dbReference type="InterPro" id="IPR050215">
    <property type="entry name" value="Thiolase-like_sf_Thiolase"/>
</dbReference>
<comment type="pathway">
    <text evidence="1">Lipid metabolism; fatty acid metabolism.</text>
</comment>
<keyword evidence="3 6" id="KW-0808">Transferase</keyword>
<evidence type="ECO:0000256" key="3">
    <source>
        <dbReference type="ARBA" id="ARBA00022679"/>
    </source>
</evidence>
<evidence type="ECO:0000313" key="9">
    <source>
        <dbReference type="EMBL" id="KAG6379917.1"/>
    </source>
</evidence>
<dbReference type="PANTHER" id="PTHR43853:SF10">
    <property type="entry name" value="ACETYL-COA C-ACETYLTRANSFERASE"/>
    <property type="match status" value="1"/>
</dbReference>
<evidence type="ECO:0000313" key="10">
    <source>
        <dbReference type="Proteomes" id="UP000683000"/>
    </source>
</evidence>
<dbReference type="InterPro" id="IPR020616">
    <property type="entry name" value="Thiolase_N"/>
</dbReference>
<accession>A0A8I2YY80</accession>
<protein>
    <submittedName>
        <fullName evidence="9">Putative thiolase</fullName>
    </submittedName>
</protein>
<dbReference type="InterPro" id="IPR020617">
    <property type="entry name" value="Thiolase_C"/>
</dbReference>
<evidence type="ECO:0000256" key="5">
    <source>
        <dbReference type="ARBA" id="ARBA00047605"/>
    </source>
</evidence>
<dbReference type="Proteomes" id="UP000683000">
    <property type="component" value="Unassembled WGS sequence"/>
</dbReference>